<evidence type="ECO:0000313" key="2">
    <source>
        <dbReference type="EMBL" id="TWT71519.1"/>
    </source>
</evidence>
<keyword evidence="1" id="KW-0175">Coiled coil</keyword>
<comment type="caution">
    <text evidence="2">The sequence shown here is derived from an EMBL/GenBank/DDBJ whole genome shotgun (WGS) entry which is preliminary data.</text>
</comment>
<dbReference type="EMBL" id="SJPL01000001">
    <property type="protein sequence ID" value="TWT71519.1"/>
    <property type="molecule type" value="Genomic_DNA"/>
</dbReference>
<protein>
    <submittedName>
        <fullName evidence="2">Uncharacterized protein</fullName>
    </submittedName>
</protein>
<gene>
    <name evidence="2" type="ORF">Pan14r_38290</name>
</gene>
<accession>A0A5C5Y9C4</accession>
<sequence>MSLTSLLDRITNRQQQRRQSRWADYRTLVAEICDGKEPDADTIAGVLADNDKTLDELRSDAQLLARRRKLRAEMDAIEPLEREAKKVDKQLAEAEQAFEAMTAKHEEQTTPLYIRRNEINGIRKRANQARQDLRNTCEDREIVADYEAITEQLNAAEHNRATLSEEIGRRENWKRQDEEKAEATAFDHERKRYTNQAKEHARVLADLHAKLEPADVEVACLQERLSQLEEQMLEP</sequence>
<dbReference type="OrthoDB" id="259642at2"/>
<organism evidence="2 3">
    <name type="scientific">Crateriforma conspicua</name>
    <dbReference type="NCBI Taxonomy" id="2527996"/>
    <lineage>
        <taxon>Bacteria</taxon>
        <taxon>Pseudomonadati</taxon>
        <taxon>Planctomycetota</taxon>
        <taxon>Planctomycetia</taxon>
        <taxon>Planctomycetales</taxon>
        <taxon>Planctomycetaceae</taxon>
        <taxon>Crateriforma</taxon>
    </lineage>
</organism>
<keyword evidence="3" id="KW-1185">Reference proteome</keyword>
<dbReference type="AlphaFoldDB" id="A0A5C5Y9C4"/>
<evidence type="ECO:0000256" key="1">
    <source>
        <dbReference type="SAM" id="Coils"/>
    </source>
</evidence>
<reference evidence="2 3" key="1">
    <citation type="submission" date="2019-02" db="EMBL/GenBank/DDBJ databases">
        <title>Deep-cultivation of Planctomycetes and their phenomic and genomic characterization uncovers novel biology.</title>
        <authorList>
            <person name="Wiegand S."/>
            <person name="Jogler M."/>
            <person name="Boedeker C."/>
            <person name="Pinto D."/>
            <person name="Vollmers J."/>
            <person name="Rivas-Marin E."/>
            <person name="Kohn T."/>
            <person name="Peeters S.H."/>
            <person name="Heuer A."/>
            <person name="Rast P."/>
            <person name="Oberbeckmann S."/>
            <person name="Bunk B."/>
            <person name="Jeske O."/>
            <person name="Meyerdierks A."/>
            <person name="Storesund J.E."/>
            <person name="Kallscheuer N."/>
            <person name="Luecker S."/>
            <person name="Lage O.M."/>
            <person name="Pohl T."/>
            <person name="Merkel B.J."/>
            <person name="Hornburger P."/>
            <person name="Mueller R.-W."/>
            <person name="Bruemmer F."/>
            <person name="Labrenz M."/>
            <person name="Spormann A.M."/>
            <person name="Op Den Camp H."/>
            <person name="Overmann J."/>
            <person name="Amann R."/>
            <person name="Jetten M.S.M."/>
            <person name="Mascher T."/>
            <person name="Medema M.H."/>
            <person name="Devos D.P."/>
            <person name="Kaster A.-K."/>
            <person name="Ovreas L."/>
            <person name="Rohde M."/>
            <person name="Galperin M.Y."/>
            <person name="Jogler C."/>
        </authorList>
    </citation>
    <scope>NUCLEOTIDE SEQUENCE [LARGE SCALE GENOMIC DNA]</scope>
    <source>
        <strain evidence="2 3">Pan14r</strain>
    </source>
</reference>
<feature type="coiled-coil region" evidence="1">
    <location>
        <begin position="77"/>
        <end position="104"/>
    </location>
</feature>
<evidence type="ECO:0000313" key="3">
    <source>
        <dbReference type="Proteomes" id="UP000317238"/>
    </source>
</evidence>
<proteinExistence type="predicted"/>
<dbReference type="Proteomes" id="UP000317238">
    <property type="component" value="Unassembled WGS sequence"/>
</dbReference>
<dbReference type="RefSeq" id="WP_146439832.1">
    <property type="nucleotide sequence ID" value="NZ_SJPL01000001.1"/>
</dbReference>
<name>A0A5C5Y9C4_9PLAN</name>